<sequence>MLKKASAKRSIHTLEHSYHAERSVAHEASSFSNPPTSVPSVLSVCYFCGLKSAKTFGKISFPFEIQLTVKITQTFERFVHGESAFRTAAV</sequence>
<protein>
    <submittedName>
        <fullName evidence="1">Uncharacterized protein</fullName>
    </submittedName>
</protein>
<evidence type="ECO:0000313" key="1">
    <source>
        <dbReference type="EMBL" id="RFM25457.1"/>
    </source>
</evidence>
<comment type="caution">
    <text evidence="1">The sequence shown here is derived from an EMBL/GenBank/DDBJ whole genome shotgun (WGS) entry which is preliminary data.</text>
</comment>
<name>A0A395M3V6_9BACT</name>
<dbReference type="AlphaFoldDB" id="A0A395M3V6"/>
<proteinExistence type="predicted"/>
<accession>A0A395M3V6</accession>
<gene>
    <name evidence="1" type="ORF">D0433_00040</name>
</gene>
<dbReference type="Proteomes" id="UP000266389">
    <property type="component" value="Unassembled WGS sequence"/>
</dbReference>
<dbReference type="EMBL" id="PHFL01000001">
    <property type="protein sequence ID" value="RFM25457.1"/>
    <property type="molecule type" value="Genomic_DNA"/>
</dbReference>
<organism evidence="1 2">
    <name type="scientific">Candidatus Thermochlorobacter aerophilus</name>
    <dbReference type="NCBI Taxonomy" id="1868324"/>
    <lineage>
        <taxon>Bacteria</taxon>
        <taxon>Pseudomonadati</taxon>
        <taxon>Chlorobiota</taxon>
        <taxon>Chlorobiia</taxon>
        <taxon>Chlorobiales</taxon>
        <taxon>Candidatus Thermochlorobacteriaceae</taxon>
        <taxon>Candidatus Thermochlorobacter</taxon>
    </lineage>
</organism>
<reference evidence="1 2" key="1">
    <citation type="journal article" date="2011" name="ISME J.">
        <title>Community ecology of hot spring cyanobacterial mats: predominant populations and their functional potential.</title>
        <authorList>
            <person name="Klatt C.G."/>
            <person name="Wood J.M."/>
            <person name="Rusch D.B."/>
            <person name="Bateson M.M."/>
            <person name="Hamamura N."/>
            <person name="Heidelberg J.F."/>
            <person name="Grossman A.R."/>
            <person name="Bhaya D."/>
            <person name="Cohan F.M."/>
            <person name="Kuhl M."/>
            <person name="Bryant D.A."/>
            <person name="Ward D.M."/>
        </authorList>
    </citation>
    <scope>NUCLEOTIDE SEQUENCE [LARGE SCALE GENOMIC DNA]</scope>
    <source>
        <strain evidence="1">OS</strain>
    </source>
</reference>
<evidence type="ECO:0000313" key="2">
    <source>
        <dbReference type="Proteomes" id="UP000266389"/>
    </source>
</evidence>